<keyword evidence="6" id="KW-1185">Reference proteome</keyword>
<dbReference type="AlphaFoldDB" id="A0ABD3XL82"/>
<evidence type="ECO:0000256" key="4">
    <source>
        <dbReference type="SAM" id="MobiDB-lite"/>
    </source>
</evidence>
<dbReference type="PANTHER" id="PTHR28032:SF1">
    <property type="entry name" value="FI02826P"/>
    <property type="match status" value="1"/>
</dbReference>
<feature type="compositionally biased region" description="Low complexity" evidence="4">
    <location>
        <begin position="10"/>
        <end position="27"/>
    </location>
</feature>
<evidence type="ECO:0000256" key="3">
    <source>
        <dbReference type="ARBA" id="ARBA00023242"/>
    </source>
</evidence>
<accession>A0ABD3XL82</accession>
<dbReference type="GO" id="GO:0005634">
    <property type="term" value="C:nucleus"/>
    <property type="evidence" value="ECO:0007669"/>
    <property type="project" value="UniProtKB-SubCell"/>
</dbReference>
<dbReference type="Gene3D" id="1.20.58.1590">
    <property type="entry name" value="Tethering factor for nuclear proteasome Cut8/Sts1"/>
    <property type="match status" value="1"/>
</dbReference>
<evidence type="ECO:0000313" key="6">
    <source>
        <dbReference type="Proteomes" id="UP001634394"/>
    </source>
</evidence>
<feature type="non-terminal residue" evidence="5">
    <location>
        <position position="1"/>
    </location>
</feature>
<keyword evidence="3" id="KW-0539">Nucleus</keyword>
<sequence length="260" mass="29526">QSPDTSFDTSFGSNMSNLSASSDLSPSTPVREPVLAEGVRKRLMLTPPSDLDTHIPQGPIPLKKGKTKQALSFGWRRRLSALSQDQLVLLVDEITMRHPALREEVEQMIPSPDVDPLIDNLESFRHAIIKSMPYCRLISKRDSFYFKKVETLVENFKAACINQGQQLTEAEAWEGSIEYVLQAAKMVNMLPDWNNPTHNTFKLQCFKGLALQCNSALKYSDFDKAKYQSIHDRMRALVRMCADFGPLLNFVEKKLQNFTK</sequence>
<comment type="caution">
    <text evidence="5">The sequence shown here is derived from an EMBL/GenBank/DDBJ whole genome shotgun (WGS) entry which is preliminary data.</text>
</comment>
<gene>
    <name evidence="5" type="ORF">ACJMK2_026905</name>
</gene>
<evidence type="ECO:0000313" key="5">
    <source>
        <dbReference type="EMBL" id="KAL3886949.1"/>
    </source>
</evidence>
<protein>
    <submittedName>
        <fullName evidence="5">Uncharacterized protein</fullName>
    </submittedName>
</protein>
<evidence type="ECO:0000256" key="2">
    <source>
        <dbReference type="ARBA" id="ARBA00006199"/>
    </source>
</evidence>
<dbReference type="EMBL" id="JBJQND010000002">
    <property type="protein sequence ID" value="KAL3886949.1"/>
    <property type="molecule type" value="Genomic_DNA"/>
</dbReference>
<dbReference type="Pfam" id="PF08559">
    <property type="entry name" value="Cut8"/>
    <property type="match status" value="1"/>
</dbReference>
<organism evidence="5 6">
    <name type="scientific">Sinanodonta woodiana</name>
    <name type="common">Chinese pond mussel</name>
    <name type="synonym">Anodonta woodiana</name>
    <dbReference type="NCBI Taxonomy" id="1069815"/>
    <lineage>
        <taxon>Eukaryota</taxon>
        <taxon>Metazoa</taxon>
        <taxon>Spiralia</taxon>
        <taxon>Lophotrochozoa</taxon>
        <taxon>Mollusca</taxon>
        <taxon>Bivalvia</taxon>
        <taxon>Autobranchia</taxon>
        <taxon>Heteroconchia</taxon>
        <taxon>Palaeoheterodonta</taxon>
        <taxon>Unionida</taxon>
        <taxon>Unionoidea</taxon>
        <taxon>Unionidae</taxon>
        <taxon>Unioninae</taxon>
        <taxon>Sinanodonta</taxon>
    </lineage>
</organism>
<evidence type="ECO:0000256" key="1">
    <source>
        <dbReference type="ARBA" id="ARBA00004123"/>
    </source>
</evidence>
<name>A0ABD3XL82_SINWO</name>
<dbReference type="InterPro" id="IPR013868">
    <property type="entry name" value="Cut8/Sts1_fam"/>
</dbReference>
<proteinExistence type="inferred from homology"/>
<comment type="subcellular location">
    <subcellularLocation>
        <location evidence="1">Nucleus</location>
    </subcellularLocation>
</comment>
<dbReference type="InterPro" id="IPR038422">
    <property type="entry name" value="Cut8/Sts1_sf"/>
</dbReference>
<feature type="region of interest" description="Disordered" evidence="4">
    <location>
        <begin position="1"/>
        <end position="30"/>
    </location>
</feature>
<comment type="similarity">
    <text evidence="2">Belongs to the cut8/STS1 family.</text>
</comment>
<dbReference type="PANTHER" id="PTHR28032">
    <property type="entry name" value="FI02826P"/>
    <property type="match status" value="1"/>
</dbReference>
<reference evidence="5 6" key="1">
    <citation type="submission" date="2024-11" db="EMBL/GenBank/DDBJ databases">
        <title>Chromosome-level genome assembly of the freshwater bivalve Anodonta woodiana.</title>
        <authorList>
            <person name="Chen X."/>
        </authorList>
    </citation>
    <scope>NUCLEOTIDE SEQUENCE [LARGE SCALE GENOMIC DNA]</scope>
    <source>
        <strain evidence="5">MN2024</strain>
        <tissue evidence="5">Gills</tissue>
    </source>
</reference>
<dbReference type="Proteomes" id="UP001634394">
    <property type="component" value="Unassembled WGS sequence"/>
</dbReference>